<organism evidence="2 3">
    <name type="scientific">Amycolatopsis halotolerans</name>
    <dbReference type="NCBI Taxonomy" id="330083"/>
    <lineage>
        <taxon>Bacteria</taxon>
        <taxon>Bacillati</taxon>
        <taxon>Actinomycetota</taxon>
        <taxon>Actinomycetes</taxon>
        <taxon>Pseudonocardiales</taxon>
        <taxon>Pseudonocardiaceae</taxon>
        <taxon>Amycolatopsis</taxon>
    </lineage>
</organism>
<evidence type="ECO:0000313" key="3">
    <source>
        <dbReference type="Proteomes" id="UP001595764"/>
    </source>
</evidence>
<dbReference type="Proteomes" id="UP001595764">
    <property type="component" value="Unassembled WGS sequence"/>
</dbReference>
<evidence type="ECO:0000256" key="1">
    <source>
        <dbReference type="SAM" id="MobiDB-lite"/>
    </source>
</evidence>
<evidence type="ECO:0000313" key="2">
    <source>
        <dbReference type="EMBL" id="MFC3512190.1"/>
    </source>
</evidence>
<name>A0ABV7QFW8_9PSEU</name>
<protein>
    <submittedName>
        <fullName evidence="2">Uncharacterized protein</fullName>
    </submittedName>
</protein>
<gene>
    <name evidence="2" type="ORF">ACFORO_18610</name>
</gene>
<sequence>MATTRAAASPELLPAGQHARAAARKHLTFLSYTPFFHRDPETLPYTDSLRFDAARRTVAASGLRAARHRRRPAAGAAPHDAEPLRYALS</sequence>
<accession>A0ABV7QFW8</accession>
<feature type="region of interest" description="Disordered" evidence="1">
    <location>
        <begin position="62"/>
        <end position="89"/>
    </location>
</feature>
<dbReference type="EMBL" id="JBHRWI010000022">
    <property type="protein sequence ID" value="MFC3512190.1"/>
    <property type="molecule type" value="Genomic_DNA"/>
</dbReference>
<dbReference type="RefSeq" id="WP_377896596.1">
    <property type="nucleotide sequence ID" value="NZ_JBHRWI010000022.1"/>
</dbReference>
<comment type="caution">
    <text evidence="2">The sequence shown here is derived from an EMBL/GenBank/DDBJ whole genome shotgun (WGS) entry which is preliminary data.</text>
</comment>
<keyword evidence="3" id="KW-1185">Reference proteome</keyword>
<reference evidence="3" key="1">
    <citation type="journal article" date="2019" name="Int. J. Syst. Evol. Microbiol.">
        <title>The Global Catalogue of Microorganisms (GCM) 10K type strain sequencing project: providing services to taxonomists for standard genome sequencing and annotation.</title>
        <authorList>
            <consortium name="The Broad Institute Genomics Platform"/>
            <consortium name="The Broad Institute Genome Sequencing Center for Infectious Disease"/>
            <person name="Wu L."/>
            <person name="Ma J."/>
        </authorList>
    </citation>
    <scope>NUCLEOTIDE SEQUENCE [LARGE SCALE GENOMIC DNA]</scope>
    <source>
        <strain evidence="3">CGMCC 4.7682</strain>
    </source>
</reference>
<proteinExistence type="predicted"/>